<sequence length="83" mass="9182">MRLNETKFGIAWAISASVFWIICSALVWAMPNMMISMSGDMLHMQLQGMGWHLSLAGVLLGLVAWVAVAGLFGWLLALVYNRL</sequence>
<dbReference type="KEGG" id="saga:M5M_02855"/>
<name>K4KFR8_SIMAS</name>
<protein>
    <submittedName>
        <fullName evidence="2">Uncharacterized protein</fullName>
    </submittedName>
</protein>
<keyword evidence="1" id="KW-0812">Transmembrane</keyword>
<dbReference type="Proteomes" id="UP000000466">
    <property type="component" value="Chromosome"/>
</dbReference>
<gene>
    <name evidence="2" type="ordered locus">M5M_02855</name>
</gene>
<dbReference type="HOGENOM" id="CLU_181345_0_0_6"/>
<accession>K4KFR8</accession>
<evidence type="ECO:0000313" key="2">
    <source>
        <dbReference type="EMBL" id="AFU97786.1"/>
    </source>
</evidence>
<evidence type="ECO:0000313" key="3">
    <source>
        <dbReference type="Proteomes" id="UP000000466"/>
    </source>
</evidence>
<keyword evidence="1" id="KW-1133">Transmembrane helix</keyword>
<feature type="transmembrane region" description="Helical" evidence="1">
    <location>
        <begin position="51"/>
        <end position="80"/>
    </location>
</feature>
<keyword evidence="1" id="KW-0472">Membrane</keyword>
<keyword evidence="3" id="KW-1185">Reference proteome</keyword>
<evidence type="ECO:0000256" key="1">
    <source>
        <dbReference type="SAM" id="Phobius"/>
    </source>
</evidence>
<reference evidence="2 3" key="1">
    <citation type="journal article" date="2013" name="Genome Announc.">
        <title>Complete genome sequence of Simiduia agarivorans SA1(T), a marine bacterium able to degrade a variety of polysaccharides.</title>
        <authorList>
            <person name="Lin S.Y."/>
            <person name="Shieh W.Y."/>
            <person name="Chen J.S."/>
            <person name="Tang S.L."/>
        </authorList>
    </citation>
    <scope>NUCLEOTIDE SEQUENCE [LARGE SCALE GENOMIC DNA]</scope>
    <source>
        <strain evidence="3">DSM 21679 / JCM 13881 / BCRC 17597 / SA1</strain>
    </source>
</reference>
<organism evidence="2 3">
    <name type="scientific">Simiduia agarivorans (strain DSM 21679 / JCM 13881 / BCRC 17597 / SA1)</name>
    <dbReference type="NCBI Taxonomy" id="1117647"/>
    <lineage>
        <taxon>Bacteria</taxon>
        <taxon>Pseudomonadati</taxon>
        <taxon>Pseudomonadota</taxon>
        <taxon>Gammaproteobacteria</taxon>
        <taxon>Cellvibrionales</taxon>
        <taxon>Cellvibrionaceae</taxon>
        <taxon>Simiduia</taxon>
    </lineage>
</organism>
<dbReference type="OrthoDB" id="7605427at2"/>
<dbReference type="Pfam" id="PF18926">
    <property type="entry name" value="DUF5676"/>
    <property type="match status" value="1"/>
</dbReference>
<dbReference type="EMBL" id="CP003746">
    <property type="protein sequence ID" value="AFU97786.1"/>
    <property type="molecule type" value="Genomic_DNA"/>
</dbReference>
<proteinExistence type="predicted"/>
<dbReference type="eggNOG" id="ENOG5032RW4">
    <property type="taxonomic scope" value="Bacteria"/>
</dbReference>
<feature type="transmembrane region" description="Helical" evidence="1">
    <location>
        <begin position="12"/>
        <end position="31"/>
    </location>
</feature>
<dbReference type="RefSeq" id="WP_015045959.1">
    <property type="nucleotide sequence ID" value="NC_018868.3"/>
</dbReference>
<dbReference type="AlphaFoldDB" id="K4KFR8"/>
<dbReference type="InterPro" id="IPR044020">
    <property type="entry name" value="DUF5676"/>
</dbReference>